<evidence type="ECO:0008006" key="4">
    <source>
        <dbReference type="Google" id="ProtNLM"/>
    </source>
</evidence>
<dbReference type="AlphaFoldDB" id="S9ZET4"/>
<gene>
    <name evidence="2" type="ORF">M622_01605</name>
</gene>
<organism evidence="2 3">
    <name type="scientific">Thauera terpenica 58Eu</name>
    <dbReference type="NCBI Taxonomy" id="1348657"/>
    <lineage>
        <taxon>Bacteria</taxon>
        <taxon>Pseudomonadati</taxon>
        <taxon>Pseudomonadota</taxon>
        <taxon>Betaproteobacteria</taxon>
        <taxon>Rhodocyclales</taxon>
        <taxon>Zoogloeaceae</taxon>
        <taxon>Thauera</taxon>
    </lineage>
</organism>
<name>S9ZET4_9RHOO</name>
<dbReference type="InterPro" id="IPR018247">
    <property type="entry name" value="EF_Hand_1_Ca_BS"/>
</dbReference>
<keyword evidence="3" id="KW-1185">Reference proteome</keyword>
<dbReference type="Pfam" id="PF07963">
    <property type="entry name" value="N_methyl"/>
    <property type="match status" value="1"/>
</dbReference>
<dbReference type="GO" id="GO:0043683">
    <property type="term" value="P:type IV pilus assembly"/>
    <property type="evidence" value="ECO:0007669"/>
    <property type="project" value="InterPro"/>
</dbReference>
<dbReference type="PATRIC" id="fig|1348657.5.peg.1298"/>
<evidence type="ECO:0000313" key="2">
    <source>
        <dbReference type="EMBL" id="EPZ15890.1"/>
    </source>
</evidence>
<sequence length="336" mass="36773">MKRIQKFGVAGRSSTGKAPQTGMSLIELMISLVIGSLILGAMTFVFFQSRTSYTYNETMSRNQENARIALDALSHDIRMAGFVGCGKTDSIQIDVIAKTPPLEKFTSDDVLRGFIHDGEEDVVTGPNVEGSDVLVMFRGSGQTVTLSGSLELKSSDIELESNPDGIAAGDAVLITDCEVGDLFRASKVEGDGPFIIGHGAAENTSGDLEKTYGPDAQVMRFMNIAFFIRRTERSNSSGGPIFALFRQVNGVDEEVVDGVADLRFFYVLDGDRTDFVSAAEVGDWGRVVAVRVHLWMSTQEEVLSEAQASSFFERDITDRVYRQEFSQVIALRNMLK</sequence>
<dbReference type="PROSITE" id="PS00409">
    <property type="entry name" value="PROKAR_NTER_METHYL"/>
    <property type="match status" value="1"/>
</dbReference>
<dbReference type="eggNOG" id="COG4966">
    <property type="taxonomic scope" value="Bacteria"/>
</dbReference>
<reference evidence="2 3" key="1">
    <citation type="submission" date="2013-06" db="EMBL/GenBank/DDBJ databases">
        <title>Draft genome sequence of Thauera terpenica.</title>
        <authorList>
            <person name="Liu B."/>
            <person name="Frostegard A.H."/>
            <person name="Shapleigh J.P."/>
        </authorList>
    </citation>
    <scope>NUCLEOTIDE SEQUENCE [LARGE SCALE GENOMIC DNA]</scope>
    <source>
        <strain evidence="2 3">58Eu</strain>
    </source>
</reference>
<dbReference type="InterPro" id="IPR012902">
    <property type="entry name" value="N_methyl_site"/>
</dbReference>
<dbReference type="RefSeq" id="WP_021248729.1">
    <property type="nucleotide sequence ID" value="NZ_ATJV01000048.1"/>
</dbReference>
<dbReference type="InterPro" id="IPR032092">
    <property type="entry name" value="PilW"/>
</dbReference>
<accession>S9ZET4</accession>
<dbReference type="EMBL" id="ATJV01000048">
    <property type="protein sequence ID" value="EPZ15890.1"/>
    <property type="molecule type" value="Genomic_DNA"/>
</dbReference>
<evidence type="ECO:0000256" key="1">
    <source>
        <dbReference type="SAM" id="Phobius"/>
    </source>
</evidence>
<proteinExistence type="predicted"/>
<keyword evidence="1" id="KW-0812">Transmembrane</keyword>
<keyword evidence="1" id="KW-0472">Membrane</keyword>
<feature type="transmembrane region" description="Helical" evidence="1">
    <location>
        <begin position="21"/>
        <end position="47"/>
    </location>
</feature>
<keyword evidence="1" id="KW-1133">Transmembrane helix</keyword>
<dbReference type="PROSITE" id="PS00018">
    <property type="entry name" value="EF_HAND_1"/>
    <property type="match status" value="1"/>
</dbReference>
<evidence type="ECO:0000313" key="3">
    <source>
        <dbReference type="Proteomes" id="UP000015455"/>
    </source>
</evidence>
<protein>
    <recommendedName>
        <fullName evidence="4">Pilus assembly protein PilW</fullName>
    </recommendedName>
</protein>
<comment type="caution">
    <text evidence="2">The sequence shown here is derived from an EMBL/GenBank/DDBJ whole genome shotgun (WGS) entry which is preliminary data.</text>
</comment>
<dbReference type="STRING" id="1348657.M622_01605"/>
<dbReference type="NCBIfam" id="TIGR02532">
    <property type="entry name" value="IV_pilin_GFxxxE"/>
    <property type="match status" value="1"/>
</dbReference>
<dbReference type="Pfam" id="PF16074">
    <property type="entry name" value="PilW"/>
    <property type="match status" value="1"/>
</dbReference>
<dbReference type="OrthoDB" id="5496259at2"/>
<dbReference type="Proteomes" id="UP000015455">
    <property type="component" value="Unassembled WGS sequence"/>
</dbReference>